<gene>
    <name evidence="2" type="ORF">OH76DRAFT_1419635</name>
</gene>
<feature type="compositionally biased region" description="Polar residues" evidence="1">
    <location>
        <begin position="132"/>
        <end position="142"/>
    </location>
</feature>
<evidence type="ECO:0000313" key="3">
    <source>
        <dbReference type="Proteomes" id="UP000256964"/>
    </source>
</evidence>
<evidence type="ECO:0000313" key="2">
    <source>
        <dbReference type="EMBL" id="RDX47387.1"/>
    </source>
</evidence>
<protein>
    <submittedName>
        <fullName evidence="2">Uncharacterized protein</fullName>
    </submittedName>
</protein>
<sequence length="191" mass="20711">MEPAVVVGAGGICGNLGRTAAELILAIESSDSETSAVANLTVRSLMMEMSSWRRWRAQARGLRNNTLTVEHVPGEKRHRGRELFLVRFLPGWRLVVADEHLANLADGGGRTDNIAASLGVSTSRSVSHRTLESSGRNGQTETMGGRRRRTVTKRKSFAMPPPKTATLCLVAARTFSNKPCGSTMVIVRLRG</sequence>
<dbReference type="AlphaFoldDB" id="A0A371D4B3"/>
<feature type="compositionally biased region" description="Basic residues" evidence="1">
    <location>
        <begin position="145"/>
        <end position="154"/>
    </location>
</feature>
<proteinExistence type="predicted"/>
<dbReference type="EMBL" id="KZ857419">
    <property type="protein sequence ID" value="RDX47387.1"/>
    <property type="molecule type" value="Genomic_DNA"/>
</dbReference>
<reference evidence="2 3" key="1">
    <citation type="journal article" date="2018" name="Biotechnol. Biofuels">
        <title>Integrative visual omics of the white-rot fungus Polyporus brumalis exposes the biotechnological potential of its oxidative enzymes for delignifying raw plant biomass.</title>
        <authorList>
            <person name="Miyauchi S."/>
            <person name="Rancon A."/>
            <person name="Drula E."/>
            <person name="Hage H."/>
            <person name="Chaduli D."/>
            <person name="Favel A."/>
            <person name="Grisel S."/>
            <person name="Henrissat B."/>
            <person name="Herpoel-Gimbert I."/>
            <person name="Ruiz-Duenas F.J."/>
            <person name="Chevret D."/>
            <person name="Hainaut M."/>
            <person name="Lin J."/>
            <person name="Wang M."/>
            <person name="Pangilinan J."/>
            <person name="Lipzen A."/>
            <person name="Lesage-Meessen L."/>
            <person name="Navarro D."/>
            <person name="Riley R."/>
            <person name="Grigoriev I.V."/>
            <person name="Zhou S."/>
            <person name="Raouche S."/>
            <person name="Rosso M.N."/>
        </authorList>
    </citation>
    <scope>NUCLEOTIDE SEQUENCE [LARGE SCALE GENOMIC DNA]</scope>
    <source>
        <strain evidence="2 3">BRFM 1820</strain>
    </source>
</reference>
<feature type="region of interest" description="Disordered" evidence="1">
    <location>
        <begin position="125"/>
        <end position="154"/>
    </location>
</feature>
<keyword evidence="3" id="KW-1185">Reference proteome</keyword>
<dbReference type="Proteomes" id="UP000256964">
    <property type="component" value="Unassembled WGS sequence"/>
</dbReference>
<name>A0A371D4B3_9APHY</name>
<accession>A0A371D4B3</accession>
<evidence type="ECO:0000256" key="1">
    <source>
        <dbReference type="SAM" id="MobiDB-lite"/>
    </source>
</evidence>
<organism evidence="2 3">
    <name type="scientific">Lentinus brumalis</name>
    <dbReference type="NCBI Taxonomy" id="2498619"/>
    <lineage>
        <taxon>Eukaryota</taxon>
        <taxon>Fungi</taxon>
        <taxon>Dikarya</taxon>
        <taxon>Basidiomycota</taxon>
        <taxon>Agaricomycotina</taxon>
        <taxon>Agaricomycetes</taxon>
        <taxon>Polyporales</taxon>
        <taxon>Polyporaceae</taxon>
        <taxon>Lentinus</taxon>
    </lineage>
</organism>